<feature type="domain" description="PucR C-terminal helix-turn-helix" evidence="1">
    <location>
        <begin position="350"/>
        <end position="388"/>
    </location>
</feature>
<proteinExistence type="predicted"/>
<name>A0ABS3L7G9_9ENTE</name>
<reference evidence="2 3" key="1">
    <citation type="submission" date="2021-03" db="EMBL/GenBank/DDBJ databases">
        <title>Enterococcal diversity collection.</title>
        <authorList>
            <person name="Gilmore M.S."/>
            <person name="Schwartzman J."/>
            <person name="Van Tyne D."/>
            <person name="Martin M."/>
            <person name="Earl A.M."/>
            <person name="Manson A.L."/>
            <person name="Straub T."/>
            <person name="Salamzade R."/>
            <person name="Saavedra J."/>
            <person name="Lebreton F."/>
            <person name="Prichula J."/>
            <person name="Schaufler K."/>
            <person name="Gaca A."/>
            <person name="Sgardioli B."/>
            <person name="Wagenaar J."/>
            <person name="Strong T."/>
        </authorList>
    </citation>
    <scope>NUCLEOTIDE SEQUENCE [LARGE SCALE GENOMIC DNA]</scope>
    <source>
        <strain evidence="2 3">669A</strain>
    </source>
</reference>
<comment type="caution">
    <text evidence="2">The sequence shown here is derived from an EMBL/GenBank/DDBJ whole genome shotgun (WGS) entry which is preliminary data.</text>
</comment>
<sequence length="415" mass="48318">MDTQFIEDSKLRLYDSFHNSRDMIDLLHTAATLFENPIILTSSSYRVIHMSNPTGQPFDDLVWNDAEKYGYCSAESIRLFRRDGVTSSVHENDQPVFIDYSVGKEVPRIIQKLKGDNKIIAYFGLFQANKQISEEDIILVEILCKILEVAFAASRYEDLSLSNHIHESIMLQLLESRIPRNEVFQERLTAANWHTKKLFHLIFVPLKKDDSSVYYDQYLQRKIDETVSISKSVIYNENVILVINSDNERELEGAKNKISTLLIKNNLAGICSPLFTDLYDLPIYYHQAVDTFHVFNILKSKESGLINVNDFLVGTLLYKLPKDIKYDLYLCQEFKIIREYDTIHQTNFEEVLVAYLENSCNIRKSAERLYIHRNTMQQKLKHIGELIGDVNEGKLLLKFYHSSKLFHWAEKLGEH</sequence>
<dbReference type="InterPro" id="IPR051448">
    <property type="entry name" value="CdaR-like_regulators"/>
</dbReference>
<protein>
    <submittedName>
        <fullName evidence="2">Helix-turn-helix domain-containing protein</fullName>
    </submittedName>
</protein>
<dbReference type="Pfam" id="PF13556">
    <property type="entry name" value="HTH_30"/>
    <property type="match status" value="1"/>
</dbReference>
<dbReference type="Proteomes" id="UP000664601">
    <property type="component" value="Unassembled WGS sequence"/>
</dbReference>
<evidence type="ECO:0000259" key="1">
    <source>
        <dbReference type="Pfam" id="PF13556"/>
    </source>
</evidence>
<dbReference type="EMBL" id="JAFREM010000008">
    <property type="protein sequence ID" value="MBO1305558.1"/>
    <property type="molecule type" value="Genomic_DNA"/>
</dbReference>
<dbReference type="InterPro" id="IPR025736">
    <property type="entry name" value="PucR_C-HTH_dom"/>
</dbReference>
<evidence type="ECO:0000313" key="2">
    <source>
        <dbReference type="EMBL" id="MBO1305558.1"/>
    </source>
</evidence>
<dbReference type="RefSeq" id="WP_207672497.1">
    <property type="nucleotide sequence ID" value="NZ_JAFREM010000008.1"/>
</dbReference>
<organism evidence="2 3">
    <name type="scientific">Candidatus Enterococcus moelleringii</name>
    <dbReference type="NCBI Taxonomy" id="2815325"/>
    <lineage>
        <taxon>Bacteria</taxon>
        <taxon>Bacillati</taxon>
        <taxon>Bacillota</taxon>
        <taxon>Bacilli</taxon>
        <taxon>Lactobacillales</taxon>
        <taxon>Enterococcaceae</taxon>
        <taxon>Enterococcus</taxon>
    </lineage>
</organism>
<accession>A0ABS3L7G9</accession>
<dbReference type="PANTHER" id="PTHR33744">
    <property type="entry name" value="CARBOHYDRATE DIACID REGULATOR"/>
    <property type="match status" value="1"/>
</dbReference>
<gene>
    <name evidence="2" type="ORF">JZO70_05270</name>
</gene>
<dbReference type="InterPro" id="IPR042070">
    <property type="entry name" value="PucR_C-HTH_sf"/>
</dbReference>
<dbReference type="Gene3D" id="1.10.10.2840">
    <property type="entry name" value="PucR C-terminal helix-turn-helix domain"/>
    <property type="match status" value="1"/>
</dbReference>
<keyword evidence="3" id="KW-1185">Reference proteome</keyword>
<evidence type="ECO:0000313" key="3">
    <source>
        <dbReference type="Proteomes" id="UP000664601"/>
    </source>
</evidence>